<dbReference type="Gene3D" id="3.80.10.10">
    <property type="entry name" value="Ribonuclease Inhibitor"/>
    <property type="match status" value="2"/>
</dbReference>
<evidence type="ECO:0000313" key="1">
    <source>
        <dbReference type="EMBL" id="KAA8572451.1"/>
    </source>
</evidence>
<dbReference type="Proteomes" id="UP000322873">
    <property type="component" value="Unassembled WGS sequence"/>
</dbReference>
<comment type="caution">
    <text evidence="1">The sequence shown here is derived from an EMBL/GenBank/DDBJ whole genome shotgun (WGS) entry which is preliminary data.</text>
</comment>
<dbReference type="SUPFAM" id="SSF52047">
    <property type="entry name" value="RNI-like"/>
    <property type="match status" value="1"/>
</dbReference>
<gene>
    <name evidence="1" type="ORF">EYC84_003071</name>
</gene>
<sequence>MITRTSGDQPLFVPEVMLSWKLEELILNGIPVNDQTLDTISAYLASDMSHGLRILQMDQCNLSGSHVALLMRAMTRVAGEPRDMELHVLDISKASLPYDASPETCETMQRVFAENTTLEDLDISGEQAHLEVTRFGIGLNQALTGLKKNNTLKSLRIEYQNLGLEGANTLSSVLEENRGLTHIFCEHNDINLQGFTILVNAIARNHTVLEVPYMQDDQDIAMKRMSASMRDSRRAISAASRENHHVKSSVKRTLKNFGVGVEKPVKQELTPQDVDQVVKVLAKKWNTEIGRLSMFLERNRNIAMGVEGYDPAEVLGEHAMRPTTAMSDRGILEQVLSNTTPQAELGAHVEITNDRFSGMTPLAEVLNPVEMMENEKPMVEQNNIQFKRISYKRSKDGGLLPDLGPLGNEKMFDVEEADDIPLKPKRISYKRSKDGGLLPDLGPLGNDNIFEFERAQRYPSQTKTHLIQTKYGRRLIARPGIFRQ</sequence>
<protein>
    <submittedName>
        <fullName evidence="1">Uncharacterized protein</fullName>
    </submittedName>
</protein>
<dbReference type="PANTHER" id="PTHR47679:SF2">
    <property type="entry name" value="C-TERMINAL OF ROC (COR) DOMAIN-CONTAINING PROTEIN"/>
    <property type="match status" value="1"/>
</dbReference>
<accession>A0A5M9JT78</accession>
<proteinExistence type="predicted"/>
<name>A0A5M9JT78_MONFR</name>
<dbReference type="InterPro" id="IPR032675">
    <property type="entry name" value="LRR_dom_sf"/>
</dbReference>
<evidence type="ECO:0000313" key="2">
    <source>
        <dbReference type="Proteomes" id="UP000322873"/>
    </source>
</evidence>
<keyword evidence="2" id="KW-1185">Reference proteome</keyword>
<dbReference type="PANTHER" id="PTHR47679">
    <property type="entry name" value="PROTEIN TORNADO 1"/>
    <property type="match status" value="1"/>
</dbReference>
<dbReference type="VEuPathDB" id="FungiDB:MFRU_003g03280"/>
<dbReference type="AlphaFoldDB" id="A0A5M9JT78"/>
<dbReference type="EMBL" id="VICG01000004">
    <property type="protein sequence ID" value="KAA8572451.1"/>
    <property type="molecule type" value="Genomic_DNA"/>
</dbReference>
<organism evidence="1 2">
    <name type="scientific">Monilinia fructicola</name>
    <name type="common">Brown rot fungus</name>
    <name type="synonym">Ciboria fructicola</name>
    <dbReference type="NCBI Taxonomy" id="38448"/>
    <lineage>
        <taxon>Eukaryota</taxon>
        <taxon>Fungi</taxon>
        <taxon>Dikarya</taxon>
        <taxon>Ascomycota</taxon>
        <taxon>Pezizomycotina</taxon>
        <taxon>Leotiomycetes</taxon>
        <taxon>Helotiales</taxon>
        <taxon>Sclerotiniaceae</taxon>
        <taxon>Monilinia</taxon>
    </lineage>
</organism>
<reference evidence="1 2" key="1">
    <citation type="submission" date="2019-06" db="EMBL/GenBank/DDBJ databases">
        <title>Genome Sequence of the Brown Rot Fungal Pathogen Monilinia fructicola.</title>
        <authorList>
            <person name="De Miccolis Angelini R.M."/>
            <person name="Landi L."/>
            <person name="Abate D."/>
            <person name="Pollastro S."/>
            <person name="Romanazzi G."/>
            <person name="Faretra F."/>
        </authorList>
    </citation>
    <scope>NUCLEOTIDE SEQUENCE [LARGE SCALE GENOMIC DNA]</scope>
    <source>
        <strain evidence="1 2">Mfrc123</strain>
    </source>
</reference>